<reference evidence="2" key="1">
    <citation type="submission" date="2016-05" db="EMBL/GenBank/DDBJ databases">
        <authorList>
            <person name="Naeem Raeece"/>
        </authorList>
    </citation>
    <scope>NUCLEOTIDE SEQUENCE [LARGE SCALE GENOMIC DNA]</scope>
</reference>
<name>A0A1A8VWB7_PLAOA</name>
<dbReference type="EMBL" id="FLQV01000215">
    <property type="protein sequence ID" value="SBS84796.1"/>
    <property type="molecule type" value="Genomic_DNA"/>
</dbReference>
<evidence type="ECO:0000313" key="1">
    <source>
        <dbReference type="EMBL" id="SBS84796.1"/>
    </source>
</evidence>
<accession>A0A1A8VWB7</accession>
<organism evidence="1 2">
    <name type="scientific">Plasmodium ovale curtisi</name>
    <dbReference type="NCBI Taxonomy" id="864141"/>
    <lineage>
        <taxon>Eukaryota</taxon>
        <taxon>Sar</taxon>
        <taxon>Alveolata</taxon>
        <taxon>Apicomplexa</taxon>
        <taxon>Aconoidasida</taxon>
        <taxon>Haemosporida</taxon>
        <taxon>Plasmodiidae</taxon>
        <taxon>Plasmodium</taxon>
        <taxon>Plasmodium (Plasmodium)</taxon>
    </lineage>
</organism>
<dbReference type="AlphaFoldDB" id="A0A1A8VWB7"/>
<evidence type="ECO:0000313" key="2">
    <source>
        <dbReference type="Proteomes" id="UP000078546"/>
    </source>
</evidence>
<gene>
    <name evidence="1" type="ORF">POVCU1_011420</name>
</gene>
<proteinExistence type="predicted"/>
<protein>
    <submittedName>
        <fullName evidence="1">Uncharacterized protein</fullName>
    </submittedName>
</protein>
<feature type="non-terminal residue" evidence="1">
    <location>
        <position position="59"/>
    </location>
</feature>
<sequence>MITWKKKAVSPFGKGYLPLYINTNMVRVYINHEETNSIRLCFRAAAKNGQAAKKEEPIP</sequence>
<dbReference type="Proteomes" id="UP000078546">
    <property type="component" value="Unassembled WGS sequence"/>
</dbReference>